<evidence type="ECO:0000313" key="2">
    <source>
        <dbReference type="Proteomes" id="UP000297966"/>
    </source>
</evidence>
<evidence type="ECO:0000313" key="1">
    <source>
        <dbReference type="EMBL" id="TFV48272.1"/>
    </source>
</evidence>
<organism evidence="1 2">
    <name type="scientific">Bradyrhizobium niftali</name>
    <dbReference type="NCBI Taxonomy" id="2560055"/>
    <lineage>
        <taxon>Bacteria</taxon>
        <taxon>Pseudomonadati</taxon>
        <taxon>Pseudomonadota</taxon>
        <taxon>Alphaproteobacteria</taxon>
        <taxon>Hyphomicrobiales</taxon>
        <taxon>Nitrobacteraceae</taxon>
        <taxon>Bradyrhizobium</taxon>
    </lineage>
</organism>
<dbReference type="RefSeq" id="WP_135174444.1">
    <property type="nucleotide sequence ID" value="NZ_SPQT01000005.1"/>
</dbReference>
<dbReference type="Proteomes" id="UP000297966">
    <property type="component" value="Unassembled WGS sequence"/>
</dbReference>
<protein>
    <submittedName>
        <fullName evidence="1">DUF2971 domain-containing protein</fullName>
    </submittedName>
</protein>
<sequence>MPNYLYRFRPLSRLLEKNELRNQEIFFASPESLNDPMEGFRDVFWSGDEIVWTNLFRHYLLCLEWAYSFASISAGTECLSWQDVPVFDIIDRAPTPQQRLRLEKLTSSFLNHKAIKALVQVLSGRPHPVGRDELTAYFHPVHALALWVIQQNYGEYGLGKEIKEDPEVEAFLARSLAQARAMLDHVVSLPKGPDSERIIAAMFLTHRSMVEEIGFLHRYNNRATPIEPNRSFVLFEFPNQYVTQLETLTYPDWYTACFMNECRNSSIWGQYGENHTAACLIFDAGDDDRQLSLQLERIYAFGNDGPIKGYVPHHFQKVVYGEKYPTVDFFRSLGQLPIPLLSRTWYVGPAGKRSSCVDDMFNDENAWRDRYWTTFNQSVVGKLEAWQHEGEQRLILHGGDYSDPVSRVTHYQFRDLTGIIFGIKTPIEKKIEIAEIIEEKCRAEGRTDFKFYQAYYHRDNGCIEHRELSLLKYKF</sequence>
<name>A0A4Y9LZB5_9BRAD</name>
<reference evidence="1 2" key="1">
    <citation type="submission" date="2019-03" db="EMBL/GenBank/DDBJ databases">
        <title>Bradyrhizobium diversity isolated from nodules of Chamaecrista fasciculata.</title>
        <authorList>
            <person name="Klepa M.S."/>
            <person name="Urquiaga M.O."/>
            <person name="Hungria M."/>
            <person name="Delamuta J.R."/>
        </authorList>
    </citation>
    <scope>NUCLEOTIDE SEQUENCE [LARGE SCALE GENOMIC DNA]</scope>
    <source>
        <strain evidence="1 2">CNPSo 3448</strain>
    </source>
</reference>
<dbReference type="AlphaFoldDB" id="A0A4Y9LZB5"/>
<keyword evidence="2" id="KW-1185">Reference proteome</keyword>
<comment type="caution">
    <text evidence="1">The sequence shown here is derived from an EMBL/GenBank/DDBJ whole genome shotgun (WGS) entry which is preliminary data.</text>
</comment>
<gene>
    <name evidence="1" type="ORF">E4K65_12715</name>
</gene>
<proteinExistence type="predicted"/>
<dbReference type="EMBL" id="SPQT01000005">
    <property type="protein sequence ID" value="TFV48272.1"/>
    <property type="molecule type" value="Genomic_DNA"/>
</dbReference>
<dbReference type="OrthoDB" id="4119964at2"/>
<accession>A0A4Y9LZB5</accession>